<name>A0A9P5PE81_9AGAR</name>
<protein>
    <recommendedName>
        <fullName evidence="3">Methyltransferase domain-containing protein</fullName>
    </recommendedName>
</protein>
<dbReference type="EMBL" id="JADNRY010000132">
    <property type="protein sequence ID" value="KAF9064049.1"/>
    <property type="molecule type" value="Genomic_DNA"/>
</dbReference>
<dbReference type="AlphaFoldDB" id="A0A9P5PE81"/>
<dbReference type="PANTHER" id="PTHR43591:SF110">
    <property type="entry name" value="RHODANESE DOMAIN-CONTAINING PROTEIN"/>
    <property type="match status" value="1"/>
</dbReference>
<organism evidence="1 2">
    <name type="scientific">Rhodocollybia butyracea</name>
    <dbReference type="NCBI Taxonomy" id="206335"/>
    <lineage>
        <taxon>Eukaryota</taxon>
        <taxon>Fungi</taxon>
        <taxon>Dikarya</taxon>
        <taxon>Basidiomycota</taxon>
        <taxon>Agaricomycotina</taxon>
        <taxon>Agaricomycetes</taxon>
        <taxon>Agaricomycetidae</taxon>
        <taxon>Agaricales</taxon>
        <taxon>Marasmiineae</taxon>
        <taxon>Omphalotaceae</taxon>
        <taxon>Rhodocollybia</taxon>
    </lineage>
</organism>
<dbReference type="PANTHER" id="PTHR43591">
    <property type="entry name" value="METHYLTRANSFERASE"/>
    <property type="match status" value="1"/>
</dbReference>
<proteinExistence type="predicted"/>
<dbReference type="OrthoDB" id="184880at2759"/>
<accession>A0A9P5PE81</accession>
<reference evidence="1" key="1">
    <citation type="submission" date="2020-11" db="EMBL/GenBank/DDBJ databases">
        <authorList>
            <consortium name="DOE Joint Genome Institute"/>
            <person name="Ahrendt S."/>
            <person name="Riley R."/>
            <person name="Andreopoulos W."/>
            <person name="Labutti K."/>
            <person name="Pangilinan J."/>
            <person name="Ruiz-Duenas F.J."/>
            <person name="Barrasa J.M."/>
            <person name="Sanchez-Garcia M."/>
            <person name="Camarero S."/>
            <person name="Miyauchi S."/>
            <person name="Serrano A."/>
            <person name="Linde D."/>
            <person name="Babiker R."/>
            <person name="Drula E."/>
            <person name="Ayuso-Fernandez I."/>
            <person name="Pacheco R."/>
            <person name="Padilla G."/>
            <person name="Ferreira P."/>
            <person name="Barriuso J."/>
            <person name="Kellner H."/>
            <person name="Castanera R."/>
            <person name="Alfaro M."/>
            <person name="Ramirez L."/>
            <person name="Pisabarro A.G."/>
            <person name="Kuo A."/>
            <person name="Tritt A."/>
            <person name="Lipzen A."/>
            <person name="He G."/>
            <person name="Yan M."/>
            <person name="Ng V."/>
            <person name="Cullen D."/>
            <person name="Martin F."/>
            <person name="Rosso M.-N."/>
            <person name="Henrissat B."/>
            <person name="Hibbett D."/>
            <person name="Martinez A.T."/>
            <person name="Grigoriev I.V."/>
        </authorList>
    </citation>
    <scope>NUCLEOTIDE SEQUENCE</scope>
    <source>
        <strain evidence="1">AH 40177</strain>
    </source>
</reference>
<comment type="caution">
    <text evidence="1">The sequence shown here is derived from an EMBL/GenBank/DDBJ whole genome shotgun (WGS) entry which is preliminary data.</text>
</comment>
<dbReference type="Proteomes" id="UP000772434">
    <property type="component" value="Unassembled WGS sequence"/>
</dbReference>
<evidence type="ECO:0008006" key="3">
    <source>
        <dbReference type="Google" id="ProtNLM"/>
    </source>
</evidence>
<dbReference type="SUPFAM" id="SSF53335">
    <property type="entry name" value="S-adenosyl-L-methionine-dependent methyltransferases"/>
    <property type="match status" value="1"/>
</dbReference>
<evidence type="ECO:0000313" key="1">
    <source>
        <dbReference type="EMBL" id="KAF9064049.1"/>
    </source>
</evidence>
<gene>
    <name evidence="1" type="ORF">BDP27DRAFT_1299260</name>
</gene>
<dbReference type="CDD" id="cd02440">
    <property type="entry name" value="AdoMet_MTases"/>
    <property type="match status" value="1"/>
</dbReference>
<dbReference type="Pfam" id="PF13489">
    <property type="entry name" value="Methyltransf_23"/>
    <property type="match status" value="1"/>
</dbReference>
<sequence length="288" mass="32657">MEPTVKREYTSSNYLLPADDVETERLRIQHRILTKAFGNQLALAPITFHSNDRVLESGAGSGIWAQELSDFHSQNNLLLDIECIDISDKQFPHEYPSNIHFSIHSVTDLPREWQNSFSYVHQRLLMAAMNDSRWNMAIDQLYDVLKPGGWIELVEVDVKGFGFGVGPNSKRLVSLITSLFASKGVVLDLGVYLPKLLAKKGFIDIQCEGRNIPIREPMDNDEFNGSKQLHDLWMGMKTPVLTGGGFGIVGSEKEFHELLEGSLKEWNESYKAYNPWYTIVAKKPLEVE</sequence>
<dbReference type="InterPro" id="IPR029063">
    <property type="entry name" value="SAM-dependent_MTases_sf"/>
</dbReference>
<dbReference type="Gene3D" id="3.40.50.150">
    <property type="entry name" value="Vaccinia Virus protein VP39"/>
    <property type="match status" value="1"/>
</dbReference>
<evidence type="ECO:0000313" key="2">
    <source>
        <dbReference type="Proteomes" id="UP000772434"/>
    </source>
</evidence>
<keyword evidence="2" id="KW-1185">Reference proteome</keyword>